<feature type="repeat" description="Lumazine-binding" evidence="10">
    <location>
        <begin position="103"/>
        <end position="203"/>
    </location>
</feature>
<evidence type="ECO:0000313" key="13">
    <source>
        <dbReference type="Proteomes" id="UP000011658"/>
    </source>
</evidence>
<dbReference type="AlphaFoldDB" id="M1M257"/>
<name>M1M257_9PROT</name>
<evidence type="ECO:0000256" key="2">
    <source>
        <dbReference type="ARBA" id="ARBA00002803"/>
    </source>
</evidence>
<dbReference type="OrthoDB" id="9788537at2"/>
<dbReference type="Gene3D" id="2.40.30.20">
    <property type="match status" value="2"/>
</dbReference>
<accession>M1M257</accession>
<dbReference type="NCBIfam" id="NF006767">
    <property type="entry name" value="PRK09289.1"/>
    <property type="match status" value="1"/>
</dbReference>
<gene>
    <name evidence="12" type="ORF">ST1E_0027</name>
</gene>
<feature type="domain" description="Lumazine-binding" evidence="11">
    <location>
        <begin position="103"/>
        <end position="203"/>
    </location>
</feature>
<evidence type="ECO:0000256" key="3">
    <source>
        <dbReference type="ARBA" id="ARBA00004887"/>
    </source>
</evidence>
<evidence type="ECO:0000256" key="5">
    <source>
        <dbReference type="ARBA" id="ARBA00013950"/>
    </source>
</evidence>
<comment type="function">
    <text evidence="2">Catalyzes the dismutation of two molecules of 6,7-dimethyl-8-ribityllumazine, resulting in the formation of riboflavin and 5-amino-6-(D-ribitylamino)uracil.</text>
</comment>
<dbReference type="InterPro" id="IPR026017">
    <property type="entry name" value="Lumazine-bd_dom"/>
</dbReference>
<keyword evidence="7 12" id="KW-0808">Transferase</keyword>
<evidence type="ECO:0000256" key="7">
    <source>
        <dbReference type="ARBA" id="ARBA00022679"/>
    </source>
</evidence>
<dbReference type="EMBL" id="CP003806">
    <property type="protein sequence ID" value="AGF49299.1"/>
    <property type="molecule type" value="Genomic_DNA"/>
</dbReference>
<dbReference type="GO" id="GO:0009231">
    <property type="term" value="P:riboflavin biosynthetic process"/>
    <property type="evidence" value="ECO:0007669"/>
    <property type="project" value="UniProtKB-KW"/>
</dbReference>
<evidence type="ECO:0000256" key="6">
    <source>
        <dbReference type="ARBA" id="ARBA00022619"/>
    </source>
</evidence>
<dbReference type="PANTHER" id="PTHR21098">
    <property type="entry name" value="RIBOFLAVIN SYNTHASE ALPHA CHAIN"/>
    <property type="match status" value="1"/>
</dbReference>
<dbReference type="NCBIfam" id="TIGR00187">
    <property type="entry name" value="ribE"/>
    <property type="match status" value="1"/>
</dbReference>
<feature type="repeat" description="Lumazine-binding" evidence="10">
    <location>
        <begin position="1"/>
        <end position="102"/>
    </location>
</feature>
<dbReference type="eggNOG" id="COG0307">
    <property type="taxonomic scope" value="Bacteria"/>
</dbReference>
<evidence type="ECO:0000259" key="11">
    <source>
        <dbReference type="PROSITE" id="PS51177"/>
    </source>
</evidence>
<evidence type="ECO:0000256" key="8">
    <source>
        <dbReference type="ARBA" id="ARBA00022737"/>
    </source>
</evidence>
<dbReference type="Pfam" id="PF00677">
    <property type="entry name" value="Lum_binding"/>
    <property type="match status" value="2"/>
</dbReference>
<sequence length="211" mass="23298">MFTGIVRDIGRIADIKDLSDSYGKLSGLTLCIEPSNLKLENIKLGDSIAVNGACMTVVDICQKYFYIDVSSESLSCTTGLNNLNAMVNLETSLTINNGIDGHLLYGHVDCIGKVDKFSSVGESKELFISLPIDFSKFVAYKGSIAVNGVSLTINKVVDKTYTCLIKINVIPHTMKETNLKFIKDGDLVNIEIDTIARYIVRMMEYYTVKNQ</sequence>
<dbReference type="SUPFAM" id="SSF63380">
    <property type="entry name" value="Riboflavin synthase domain-like"/>
    <property type="match status" value="2"/>
</dbReference>
<feature type="domain" description="Lumazine-binding" evidence="11">
    <location>
        <begin position="1"/>
        <end position="102"/>
    </location>
</feature>
<protein>
    <recommendedName>
        <fullName evidence="5 9">Riboflavin synthase</fullName>
        <ecNumber evidence="4 9">2.5.1.9</ecNumber>
    </recommendedName>
</protein>
<keyword evidence="6" id="KW-0686">Riboflavin biosynthesis</keyword>
<dbReference type="PROSITE" id="PS51177">
    <property type="entry name" value="LUMAZINE_BIND"/>
    <property type="match status" value="2"/>
</dbReference>
<dbReference type="RefSeq" id="WP_015389783.1">
    <property type="nucleotide sequence ID" value="NC_020284.1"/>
</dbReference>
<dbReference type="GO" id="GO:0004746">
    <property type="term" value="F:riboflavin synthase activity"/>
    <property type="evidence" value="ECO:0007669"/>
    <property type="project" value="UniProtKB-UniRule"/>
</dbReference>
<evidence type="ECO:0000256" key="9">
    <source>
        <dbReference type="NCBIfam" id="TIGR00187"/>
    </source>
</evidence>
<evidence type="ECO:0000256" key="1">
    <source>
        <dbReference type="ARBA" id="ARBA00000968"/>
    </source>
</evidence>
<dbReference type="PIRSF" id="PIRSF000498">
    <property type="entry name" value="Riboflavin_syn_A"/>
    <property type="match status" value="1"/>
</dbReference>
<proteinExistence type="predicted"/>
<reference evidence="12 13" key="1">
    <citation type="journal article" date="2013" name="Genome Biol. Evol.">
        <title>Genome evolution and phylogenomic analysis of candidatus kinetoplastibacterium, the betaproteobacterial endosymbionts of strigomonas and angomonas.</title>
        <authorList>
            <person name="Alves J.M."/>
            <person name="Serrano M.G."/>
            <person name="Maia da Silva F."/>
            <person name="Voegtly L.J."/>
            <person name="Matveyev A.V."/>
            <person name="Teixeira M.M."/>
            <person name="Camargo E.P."/>
            <person name="Buck G.A."/>
        </authorList>
    </citation>
    <scope>NUCLEOTIDE SEQUENCE [LARGE SCALE GENOMIC DNA]</scope>
    <source>
        <strain evidence="12 13">TCC219</strain>
    </source>
</reference>
<organism evidence="12 13">
    <name type="scientific">Candidatus Kinetoplastidibacterium galati TCC219</name>
    <dbReference type="NCBI Taxonomy" id="1208921"/>
    <lineage>
        <taxon>Bacteria</taxon>
        <taxon>Pseudomonadati</taxon>
        <taxon>Pseudomonadota</taxon>
        <taxon>Betaproteobacteria</taxon>
        <taxon>Candidatus Kinetoplastidibacterium</taxon>
    </lineage>
</organism>
<dbReference type="STRING" id="1208921.ST1E_0027"/>
<evidence type="ECO:0000256" key="4">
    <source>
        <dbReference type="ARBA" id="ARBA00012827"/>
    </source>
</evidence>
<evidence type="ECO:0000256" key="10">
    <source>
        <dbReference type="PROSITE-ProRule" id="PRU00524"/>
    </source>
</evidence>
<comment type="catalytic activity">
    <reaction evidence="1">
        <text>2 6,7-dimethyl-8-(1-D-ribityl)lumazine + H(+) = 5-amino-6-(D-ribitylamino)uracil + riboflavin</text>
        <dbReference type="Rhea" id="RHEA:20772"/>
        <dbReference type="ChEBI" id="CHEBI:15378"/>
        <dbReference type="ChEBI" id="CHEBI:15934"/>
        <dbReference type="ChEBI" id="CHEBI:57986"/>
        <dbReference type="ChEBI" id="CHEBI:58201"/>
        <dbReference type="EC" id="2.5.1.9"/>
    </reaction>
</comment>
<keyword evidence="8" id="KW-0677">Repeat</keyword>
<dbReference type="PATRIC" id="fig|1208921.3.peg.590"/>
<dbReference type="HOGENOM" id="CLU_034388_2_2_4"/>
<dbReference type="Proteomes" id="UP000011658">
    <property type="component" value="Chromosome"/>
</dbReference>
<dbReference type="InterPro" id="IPR023366">
    <property type="entry name" value="ATP_synth_asu-like_sf"/>
</dbReference>
<dbReference type="InterPro" id="IPR001783">
    <property type="entry name" value="Lumazine-bd"/>
</dbReference>
<comment type="pathway">
    <text evidence="3">Cofactor biosynthesis; riboflavin biosynthesis; riboflavin from 2-hydroxy-3-oxobutyl phosphate and 5-amino-6-(D-ribitylamino)uracil: step 2/2.</text>
</comment>
<dbReference type="CDD" id="cd00402">
    <property type="entry name" value="Riboflavin_synthase_like"/>
    <property type="match status" value="1"/>
</dbReference>
<dbReference type="EC" id="2.5.1.9" evidence="4 9"/>
<dbReference type="InterPro" id="IPR017938">
    <property type="entry name" value="Riboflavin_synthase-like_b-brl"/>
</dbReference>
<dbReference type="PANTHER" id="PTHR21098:SF12">
    <property type="entry name" value="RIBOFLAVIN SYNTHASE"/>
    <property type="match status" value="1"/>
</dbReference>
<dbReference type="KEGG" id="kga:ST1E_0027"/>
<evidence type="ECO:0000313" key="12">
    <source>
        <dbReference type="EMBL" id="AGF49299.1"/>
    </source>
</evidence>
<keyword evidence="13" id="KW-1185">Reference proteome</keyword>